<evidence type="ECO:0000259" key="8">
    <source>
        <dbReference type="PROSITE" id="PS50102"/>
    </source>
</evidence>
<dbReference type="SMART" id="SM00356">
    <property type="entry name" value="ZnF_C3H1"/>
    <property type="match status" value="1"/>
</dbReference>
<evidence type="ECO:0000313" key="10">
    <source>
        <dbReference type="EMBL" id="KIM34512.1"/>
    </source>
</evidence>
<evidence type="ECO:0000256" key="5">
    <source>
        <dbReference type="PROSITE-ProRule" id="PRU00176"/>
    </source>
</evidence>
<feature type="compositionally biased region" description="Acidic residues" evidence="7">
    <location>
        <begin position="780"/>
        <end position="794"/>
    </location>
</feature>
<dbReference type="HOGENOM" id="CLU_017928_0_0_1"/>
<name>A0A0C2Y084_SERVB</name>
<feature type="compositionally biased region" description="Basic and acidic residues" evidence="7">
    <location>
        <begin position="69"/>
        <end position="86"/>
    </location>
</feature>
<dbReference type="InterPro" id="IPR000571">
    <property type="entry name" value="Znf_CCCH"/>
</dbReference>
<feature type="region of interest" description="Disordered" evidence="7">
    <location>
        <begin position="773"/>
        <end position="800"/>
    </location>
</feature>
<evidence type="ECO:0000256" key="4">
    <source>
        <dbReference type="ARBA" id="ARBA00022884"/>
    </source>
</evidence>
<dbReference type="GO" id="GO:0008270">
    <property type="term" value="F:zinc ion binding"/>
    <property type="evidence" value="ECO:0007669"/>
    <property type="project" value="UniProtKB-KW"/>
</dbReference>
<evidence type="ECO:0000256" key="1">
    <source>
        <dbReference type="ARBA" id="ARBA00022723"/>
    </source>
</evidence>
<feature type="region of interest" description="Disordered" evidence="7">
    <location>
        <begin position="44"/>
        <end position="149"/>
    </location>
</feature>
<dbReference type="Proteomes" id="UP000054097">
    <property type="component" value="Unassembled WGS sequence"/>
</dbReference>
<evidence type="ECO:0000256" key="2">
    <source>
        <dbReference type="ARBA" id="ARBA00022771"/>
    </source>
</evidence>
<feature type="domain" description="RRM" evidence="8">
    <location>
        <begin position="357"/>
        <end position="429"/>
    </location>
</feature>
<keyword evidence="2 6" id="KW-0863">Zinc-finger</keyword>
<reference evidence="11" key="2">
    <citation type="submission" date="2015-01" db="EMBL/GenBank/DDBJ databases">
        <title>Evolutionary Origins and Diversification of the Mycorrhizal Mutualists.</title>
        <authorList>
            <consortium name="DOE Joint Genome Institute"/>
            <consortium name="Mycorrhizal Genomics Consortium"/>
            <person name="Kohler A."/>
            <person name="Kuo A."/>
            <person name="Nagy L.G."/>
            <person name="Floudas D."/>
            <person name="Copeland A."/>
            <person name="Barry K.W."/>
            <person name="Cichocki N."/>
            <person name="Veneault-Fourrey C."/>
            <person name="LaButti K."/>
            <person name="Lindquist E.A."/>
            <person name="Lipzen A."/>
            <person name="Lundell T."/>
            <person name="Morin E."/>
            <person name="Murat C."/>
            <person name="Riley R."/>
            <person name="Ohm R."/>
            <person name="Sun H."/>
            <person name="Tunlid A."/>
            <person name="Henrissat B."/>
            <person name="Grigoriev I.V."/>
            <person name="Hibbett D.S."/>
            <person name="Martin F."/>
        </authorList>
    </citation>
    <scope>NUCLEOTIDE SEQUENCE [LARGE SCALE GENOMIC DNA]</scope>
    <source>
        <strain evidence="11">MAFF 305830</strain>
    </source>
</reference>
<dbReference type="PANTHER" id="PTHR14398">
    <property type="entry name" value="RNA RECOGNITION RRM/RNP DOMAIN"/>
    <property type="match status" value="1"/>
</dbReference>
<dbReference type="Pfam" id="PF00642">
    <property type="entry name" value="zf-CCCH"/>
    <property type="match status" value="1"/>
</dbReference>
<keyword evidence="3 6" id="KW-0862">Zinc</keyword>
<dbReference type="InterPro" id="IPR045137">
    <property type="entry name" value="RBM26/27"/>
</dbReference>
<accession>A0A0C2Y084</accession>
<evidence type="ECO:0000313" key="11">
    <source>
        <dbReference type="Proteomes" id="UP000054097"/>
    </source>
</evidence>
<feature type="compositionally biased region" description="Basic and acidic residues" evidence="7">
    <location>
        <begin position="113"/>
        <end position="136"/>
    </location>
</feature>
<feature type="region of interest" description="Disordered" evidence="7">
    <location>
        <begin position="452"/>
        <end position="482"/>
    </location>
</feature>
<feature type="region of interest" description="Disordered" evidence="7">
    <location>
        <begin position="225"/>
        <end position="347"/>
    </location>
</feature>
<feature type="domain" description="C3H1-type" evidence="9">
    <location>
        <begin position="149"/>
        <end position="177"/>
    </location>
</feature>
<protein>
    <recommendedName>
        <fullName evidence="12">C3H1-type domain-containing protein</fullName>
    </recommendedName>
</protein>
<proteinExistence type="predicted"/>
<dbReference type="GO" id="GO:0005634">
    <property type="term" value="C:nucleus"/>
    <property type="evidence" value="ECO:0007669"/>
    <property type="project" value="TreeGrafter"/>
</dbReference>
<keyword evidence="1 6" id="KW-0479">Metal-binding</keyword>
<evidence type="ECO:0000259" key="9">
    <source>
        <dbReference type="PROSITE" id="PS50103"/>
    </source>
</evidence>
<feature type="region of interest" description="Disordered" evidence="7">
    <location>
        <begin position="525"/>
        <end position="566"/>
    </location>
</feature>
<feature type="zinc finger region" description="C3H1-type" evidence="6">
    <location>
        <begin position="149"/>
        <end position="177"/>
    </location>
</feature>
<feature type="compositionally biased region" description="Polar residues" evidence="7">
    <location>
        <begin position="44"/>
        <end position="60"/>
    </location>
</feature>
<keyword evidence="11" id="KW-1185">Reference proteome</keyword>
<evidence type="ECO:0000256" key="6">
    <source>
        <dbReference type="PROSITE-ProRule" id="PRU00723"/>
    </source>
</evidence>
<dbReference type="OrthoDB" id="443401at2759"/>
<evidence type="ECO:0008006" key="12">
    <source>
        <dbReference type="Google" id="ProtNLM"/>
    </source>
</evidence>
<dbReference type="SMART" id="SM00360">
    <property type="entry name" value="RRM"/>
    <property type="match status" value="1"/>
</dbReference>
<evidence type="ECO:0000256" key="3">
    <source>
        <dbReference type="ARBA" id="ARBA00022833"/>
    </source>
</evidence>
<evidence type="ECO:0000256" key="7">
    <source>
        <dbReference type="SAM" id="MobiDB-lite"/>
    </source>
</evidence>
<dbReference type="AlphaFoldDB" id="A0A0C2Y084"/>
<dbReference type="PROSITE" id="PS50102">
    <property type="entry name" value="RRM"/>
    <property type="match status" value="1"/>
</dbReference>
<dbReference type="InterPro" id="IPR036855">
    <property type="entry name" value="Znf_CCCH_sf"/>
</dbReference>
<dbReference type="InterPro" id="IPR000504">
    <property type="entry name" value="RRM_dom"/>
</dbReference>
<reference evidence="10 11" key="1">
    <citation type="submission" date="2014-04" db="EMBL/GenBank/DDBJ databases">
        <authorList>
            <consortium name="DOE Joint Genome Institute"/>
            <person name="Kuo A."/>
            <person name="Zuccaro A."/>
            <person name="Kohler A."/>
            <person name="Nagy L.G."/>
            <person name="Floudas D."/>
            <person name="Copeland A."/>
            <person name="Barry K.W."/>
            <person name="Cichocki N."/>
            <person name="Veneault-Fourrey C."/>
            <person name="LaButti K."/>
            <person name="Lindquist E.A."/>
            <person name="Lipzen A."/>
            <person name="Lundell T."/>
            <person name="Morin E."/>
            <person name="Murat C."/>
            <person name="Sun H."/>
            <person name="Tunlid A."/>
            <person name="Henrissat B."/>
            <person name="Grigoriev I.V."/>
            <person name="Hibbett D.S."/>
            <person name="Martin F."/>
            <person name="Nordberg H.P."/>
            <person name="Cantor M.N."/>
            <person name="Hua S.X."/>
        </authorList>
    </citation>
    <scope>NUCLEOTIDE SEQUENCE [LARGE SCALE GENOMIC DNA]</scope>
    <source>
        <strain evidence="10 11">MAFF 305830</strain>
    </source>
</reference>
<sequence>MWTNDPESELKPRLVDLLNDFLQNETSPFVDRLLATLRSKSFLPYTTASEPPSQSQNQGPPRQPRARKRGLEQDEHDRAQERDLRGPPKGPRLHSEKQTRRLPPDGPRSMSQRRGDYDDAHPPDGPSHHGPHDSRTDMGPAPPTGPRAGVPNEMCRDYYEFGFCNRGPSCPYSHGDDAMIAGRPPNGMPFVPPIPPAMALQMLNGFFPPAWQPPFMGMPGPPFGPPMHPPPNGPYDSGIQDLTPRAPRGSRFPRQQNGPRNNNSMPMHGEHNGMYSAPAQNGQNGQPVPPTGIQGDDVSMTDGTPMNTGENGAGPSGNNLRDTGSSRGGRGFGGGRGGRGGRPERVHRSNVVDPNALTLVVEKLPPEKTNISDLSNYFGKFGTVTNVGVDSRGNRALVSFATHQEAHAAWKSEEAVFGNRFVVIFWHRPAPGGGAAGQKALEASAGALQKLNSGAGDDVDMASGDAQNHSVKPQHNGHDSMDQTDTLMETASAPKKADPKTPQEIFEYATRVWLEKMKAVMDVMQSTTTTENEKQEAKTKFKVLKSQKPQPPAAPKPKSDGAAAGDKDKLDLDLDLLASGQGEPLTQEEAQQALARLQELAAERGLDPNGLDNENSSSFSRGYHGATRARGWRGGYRGRGRGRGGAIAMANASLDNRTKEILLQGYDKSGVSDDMALDMVQSFYLPTGQAEEVHKAEPAGVAVKFATRAAAETALRSGPPAIEGLGSLSVRWYNHPSVTATSGTNVTVEESYGTTDGEKEITSVADTISWAAKRPVRGMDDDEDGWQIEDDEDDGGRRRR</sequence>
<dbReference type="InterPro" id="IPR035979">
    <property type="entry name" value="RBD_domain_sf"/>
</dbReference>
<dbReference type="SUPFAM" id="SSF54928">
    <property type="entry name" value="RNA-binding domain, RBD"/>
    <property type="match status" value="1"/>
</dbReference>
<dbReference type="GO" id="GO:0003723">
    <property type="term" value="F:RNA binding"/>
    <property type="evidence" value="ECO:0007669"/>
    <property type="project" value="UniProtKB-UniRule"/>
</dbReference>
<dbReference type="STRING" id="933852.A0A0C2Y084"/>
<feature type="compositionally biased region" description="Gly residues" evidence="7">
    <location>
        <begin position="326"/>
        <end position="340"/>
    </location>
</feature>
<feature type="region of interest" description="Disordered" evidence="7">
    <location>
        <begin position="606"/>
        <end position="625"/>
    </location>
</feature>
<dbReference type="EMBL" id="KN824277">
    <property type="protein sequence ID" value="KIM34512.1"/>
    <property type="molecule type" value="Genomic_DNA"/>
</dbReference>
<gene>
    <name evidence="10" type="ORF">M408DRAFT_325895</name>
</gene>
<dbReference type="PROSITE" id="PS50103">
    <property type="entry name" value="ZF_C3H1"/>
    <property type="match status" value="1"/>
</dbReference>
<dbReference type="SUPFAM" id="SSF90229">
    <property type="entry name" value="CCCH zinc finger"/>
    <property type="match status" value="1"/>
</dbReference>
<dbReference type="InterPro" id="IPR012677">
    <property type="entry name" value="Nucleotide-bd_a/b_plait_sf"/>
</dbReference>
<feature type="compositionally biased region" description="Basic and acidic residues" evidence="7">
    <location>
        <begin position="93"/>
        <end position="103"/>
    </location>
</feature>
<organism evidence="10 11">
    <name type="scientific">Serendipita vermifera MAFF 305830</name>
    <dbReference type="NCBI Taxonomy" id="933852"/>
    <lineage>
        <taxon>Eukaryota</taxon>
        <taxon>Fungi</taxon>
        <taxon>Dikarya</taxon>
        <taxon>Basidiomycota</taxon>
        <taxon>Agaricomycotina</taxon>
        <taxon>Agaricomycetes</taxon>
        <taxon>Sebacinales</taxon>
        <taxon>Serendipitaceae</taxon>
        <taxon>Serendipita</taxon>
    </lineage>
</organism>
<keyword evidence="4 5" id="KW-0694">RNA-binding</keyword>
<feature type="compositionally biased region" description="Polar residues" evidence="7">
    <location>
        <begin position="253"/>
        <end position="265"/>
    </location>
</feature>
<dbReference type="CDD" id="cd12257">
    <property type="entry name" value="RRM1_RBM26_like"/>
    <property type="match status" value="1"/>
</dbReference>
<dbReference type="PANTHER" id="PTHR14398:SF0">
    <property type="entry name" value="ZINC FINGER PROTEIN SWM"/>
    <property type="match status" value="1"/>
</dbReference>
<dbReference type="Gene3D" id="3.30.70.330">
    <property type="match status" value="1"/>
</dbReference>
<feature type="compositionally biased region" description="Polar residues" evidence="7">
    <location>
        <begin position="301"/>
        <end position="323"/>
    </location>
</feature>